<evidence type="ECO:0000256" key="1">
    <source>
        <dbReference type="ARBA" id="ARBA00004651"/>
    </source>
</evidence>
<dbReference type="RefSeq" id="WP_031455495.1">
    <property type="nucleotide sequence ID" value="NZ_CAIJDO010000115.1"/>
</dbReference>
<evidence type="ECO:0000313" key="8">
    <source>
        <dbReference type="EMBL" id="CAD0003728.1"/>
    </source>
</evidence>
<evidence type="ECO:0000313" key="9">
    <source>
        <dbReference type="Proteomes" id="UP000556700"/>
    </source>
</evidence>
<name>A0A6V6YW24_9FLAO</name>
<evidence type="ECO:0000256" key="7">
    <source>
        <dbReference type="SAM" id="Phobius"/>
    </source>
</evidence>
<dbReference type="GO" id="GO:0005886">
    <property type="term" value="C:plasma membrane"/>
    <property type="evidence" value="ECO:0007669"/>
    <property type="project" value="UniProtKB-SubCell"/>
</dbReference>
<organism evidence="8 9">
    <name type="scientific">Flavobacterium chungangense</name>
    <dbReference type="NCBI Taxonomy" id="554283"/>
    <lineage>
        <taxon>Bacteria</taxon>
        <taxon>Pseudomonadati</taxon>
        <taxon>Bacteroidota</taxon>
        <taxon>Flavobacteriia</taxon>
        <taxon>Flavobacteriales</taxon>
        <taxon>Flavobacteriaceae</taxon>
        <taxon>Flavobacterium</taxon>
    </lineage>
</organism>
<dbReference type="Pfam" id="PF07681">
    <property type="entry name" value="DoxX"/>
    <property type="match status" value="1"/>
</dbReference>
<keyword evidence="5 7" id="KW-1133">Transmembrane helix</keyword>
<gene>
    <name evidence="8" type="ORF">FLACHUCJ7_01584</name>
</gene>
<comment type="caution">
    <text evidence="8">The sequence shown here is derived from an EMBL/GenBank/DDBJ whole genome shotgun (WGS) entry which is preliminary data.</text>
</comment>
<dbReference type="Proteomes" id="UP000556700">
    <property type="component" value="Unassembled WGS sequence"/>
</dbReference>
<feature type="transmembrane region" description="Helical" evidence="7">
    <location>
        <begin position="7"/>
        <end position="26"/>
    </location>
</feature>
<evidence type="ECO:0000256" key="3">
    <source>
        <dbReference type="ARBA" id="ARBA00022475"/>
    </source>
</evidence>
<reference evidence="8 9" key="1">
    <citation type="submission" date="2020-06" db="EMBL/GenBank/DDBJ databases">
        <authorList>
            <person name="Criscuolo A."/>
        </authorList>
    </citation>
    <scope>NUCLEOTIDE SEQUENCE [LARGE SCALE GENOMIC DNA]</scope>
    <source>
        <strain evidence="9">CIP 110025</strain>
    </source>
</reference>
<dbReference type="InterPro" id="IPR032808">
    <property type="entry name" value="DoxX"/>
</dbReference>
<feature type="transmembrane region" description="Helical" evidence="7">
    <location>
        <begin position="46"/>
        <end position="67"/>
    </location>
</feature>
<feature type="transmembrane region" description="Helical" evidence="7">
    <location>
        <begin position="105"/>
        <end position="126"/>
    </location>
</feature>
<sequence>MRKNNDLGLLILRITIGFLMLLHGFAKFGGGLEFISGMLVEKGLPGFFAYGVLVGEILAPIAILIGFRTRLAALIYAFNCLVAVLMAHSADIFKLGEHGGWALELLGLYFFGALALFFTGGGKLAVSKNNNWD</sequence>
<keyword evidence="3" id="KW-1003">Cell membrane</keyword>
<proteinExistence type="inferred from homology"/>
<feature type="transmembrane region" description="Helical" evidence="7">
    <location>
        <begin position="74"/>
        <end position="93"/>
    </location>
</feature>
<keyword evidence="9" id="KW-1185">Reference proteome</keyword>
<evidence type="ECO:0000256" key="5">
    <source>
        <dbReference type="ARBA" id="ARBA00022989"/>
    </source>
</evidence>
<evidence type="ECO:0000256" key="2">
    <source>
        <dbReference type="ARBA" id="ARBA00006679"/>
    </source>
</evidence>
<dbReference type="PANTHER" id="PTHR33452:SF1">
    <property type="entry name" value="INNER MEMBRANE PROTEIN YPHA-RELATED"/>
    <property type="match status" value="1"/>
</dbReference>
<protein>
    <submittedName>
        <fullName evidence="8">DoxX family protein</fullName>
    </submittedName>
</protein>
<dbReference type="AlphaFoldDB" id="A0A6V6YW24"/>
<accession>A0A6V6YW24</accession>
<dbReference type="PANTHER" id="PTHR33452">
    <property type="entry name" value="OXIDOREDUCTASE CATD-RELATED"/>
    <property type="match status" value="1"/>
</dbReference>
<evidence type="ECO:0000256" key="6">
    <source>
        <dbReference type="ARBA" id="ARBA00023136"/>
    </source>
</evidence>
<comment type="subcellular location">
    <subcellularLocation>
        <location evidence="1">Cell membrane</location>
        <topology evidence="1">Multi-pass membrane protein</topology>
    </subcellularLocation>
</comment>
<keyword evidence="4 7" id="KW-0812">Transmembrane</keyword>
<dbReference type="EMBL" id="CAIJDO010000115">
    <property type="protein sequence ID" value="CAD0003728.1"/>
    <property type="molecule type" value="Genomic_DNA"/>
</dbReference>
<keyword evidence="6 7" id="KW-0472">Membrane</keyword>
<dbReference type="InterPro" id="IPR051907">
    <property type="entry name" value="DoxX-like_oxidoreductase"/>
</dbReference>
<evidence type="ECO:0000256" key="4">
    <source>
        <dbReference type="ARBA" id="ARBA00022692"/>
    </source>
</evidence>
<comment type="similarity">
    <text evidence="2">Belongs to the DoxX family.</text>
</comment>